<keyword evidence="2" id="KW-1185">Reference proteome</keyword>
<dbReference type="STRING" id="994573.T472_0208835"/>
<dbReference type="OrthoDB" id="9786575at2"/>
<sequence length="192" mass="20447">MSNTANKTNSNPGKSPTKVITGIVRLSYANVWEPKSINGGAEKFSVSLIIPKSDVKTLSAINGAIDAAIEEGKGKFGGKVPNKAAIKLPLRDGDIDRPDDEAYADSYFINANSNTAPQVVDKNVNPILDRSEVYSGIYARVSINFYAFNSNGNKGIACGLGNIQKIRDGEPLGGRTNAADDFSTDVDDDFLS</sequence>
<evidence type="ECO:0000313" key="2">
    <source>
        <dbReference type="Proteomes" id="UP000017747"/>
    </source>
</evidence>
<evidence type="ECO:0000313" key="1">
    <source>
        <dbReference type="EMBL" id="ETA81003.1"/>
    </source>
</evidence>
<dbReference type="InterPro" id="IPR012340">
    <property type="entry name" value="NA-bd_OB-fold"/>
</dbReference>
<reference evidence="1 2" key="1">
    <citation type="journal article" date="2014" name="Genome Announc.">
        <title>Genome Sequence of Youngiibacter fragilis, the Type Strain of the Genus Youngiibacter.</title>
        <authorList>
            <person name="Wawrik C.B."/>
            <person name="Callaghan A.V."/>
            <person name="Stamps B.W."/>
            <person name="Wawrik B."/>
        </authorList>
    </citation>
    <scope>NUCLEOTIDE SEQUENCE [LARGE SCALE GENOMIC DNA]</scope>
    <source>
        <strain evidence="1 2">232.1</strain>
    </source>
</reference>
<dbReference type="Gene3D" id="2.40.50.140">
    <property type="entry name" value="Nucleic acid-binding proteins"/>
    <property type="match status" value="1"/>
</dbReference>
<dbReference type="InterPro" id="IPR022595">
    <property type="entry name" value="Enc34_ssDNA-bd"/>
</dbReference>
<evidence type="ECO:0008006" key="3">
    <source>
        <dbReference type="Google" id="ProtNLM"/>
    </source>
</evidence>
<dbReference type="Pfam" id="PF10991">
    <property type="entry name" value="Enc34_ssDNA-bd"/>
    <property type="match status" value="1"/>
</dbReference>
<comment type="caution">
    <text evidence="1">The sequence shown here is derived from an EMBL/GenBank/DDBJ whole genome shotgun (WGS) entry which is preliminary data.</text>
</comment>
<proteinExistence type="predicted"/>
<dbReference type="PATRIC" id="fig|994573.3.peg.1635"/>
<gene>
    <name evidence="1" type="ORF">T472_0208835</name>
</gene>
<organism evidence="1 2">
    <name type="scientific">Youngiibacter fragilis 232.1</name>
    <dbReference type="NCBI Taxonomy" id="994573"/>
    <lineage>
        <taxon>Bacteria</taxon>
        <taxon>Bacillati</taxon>
        <taxon>Bacillota</taxon>
        <taxon>Clostridia</taxon>
        <taxon>Eubacteriales</taxon>
        <taxon>Clostridiaceae</taxon>
        <taxon>Youngiibacter</taxon>
    </lineage>
</organism>
<dbReference type="Proteomes" id="UP000017747">
    <property type="component" value="Unassembled WGS sequence"/>
</dbReference>
<name>V7I546_9CLOT</name>
<accession>V7I546</accession>
<dbReference type="AlphaFoldDB" id="V7I546"/>
<dbReference type="EMBL" id="AXUN02000168">
    <property type="protein sequence ID" value="ETA81003.1"/>
    <property type="molecule type" value="Genomic_DNA"/>
</dbReference>
<dbReference type="RefSeq" id="WP_023388557.1">
    <property type="nucleotide sequence ID" value="NZ_AXUN02000168.1"/>
</dbReference>
<dbReference type="SUPFAM" id="SSF50249">
    <property type="entry name" value="Nucleic acid-binding proteins"/>
    <property type="match status" value="1"/>
</dbReference>
<protein>
    <recommendedName>
        <fullName evidence="3">Phage protein</fullName>
    </recommendedName>
</protein>
<dbReference type="eggNOG" id="ENOG502Z8YX">
    <property type="taxonomic scope" value="Bacteria"/>
</dbReference>